<reference evidence="3" key="1">
    <citation type="submission" date="2021-03" db="EMBL/GenBank/DDBJ databases">
        <title>Whole genome shotgun sequence of Actinoplanes auranticolor NBRC 12245.</title>
        <authorList>
            <person name="Komaki H."/>
            <person name="Tamura T."/>
        </authorList>
    </citation>
    <scope>NUCLEOTIDE SEQUENCE</scope>
    <source>
        <strain evidence="3">NBRC 12245</strain>
    </source>
</reference>
<dbReference type="Proteomes" id="UP000681340">
    <property type="component" value="Unassembled WGS sequence"/>
</dbReference>
<proteinExistence type="predicted"/>
<dbReference type="EMBL" id="BOQL01000057">
    <property type="protein sequence ID" value="GIM75584.1"/>
    <property type="molecule type" value="Genomic_DNA"/>
</dbReference>
<evidence type="ECO:0000256" key="2">
    <source>
        <dbReference type="SAM" id="Phobius"/>
    </source>
</evidence>
<keyword evidence="2" id="KW-0812">Transmembrane</keyword>
<organism evidence="3 4">
    <name type="scientific">Actinoplanes auranticolor</name>
    <dbReference type="NCBI Taxonomy" id="47988"/>
    <lineage>
        <taxon>Bacteria</taxon>
        <taxon>Bacillati</taxon>
        <taxon>Actinomycetota</taxon>
        <taxon>Actinomycetes</taxon>
        <taxon>Micromonosporales</taxon>
        <taxon>Micromonosporaceae</taxon>
        <taxon>Actinoplanes</taxon>
    </lineage>
</organism>
<dbReference type="AlphaFoldDB" id="A0A919SPL6"/>
<protein>
    <submittedName>
        <fullName evidence="3">Uncharacterized protein</fullName>
    </submittedName>
</protein>
<accession>A0A919SPL6</accession>
<feature type="transmembrane region" description="Helical" evidence="2">
    <location>
        <begin position="6"/>
        <end position="26"/>
    </location>
</feature>
<sequence length="125" mass="13373">MTDPTATFSAFAASIAAVLAGVDLYLSGRAHDEQTETLTKMRLLTTPPVVEAAMGLHVAGHAYVDFVESAPEPEPEAQRVAGEEVWRARRTQDRSLIGHAHPSVAARWRGRPAGPQSGQSSVRVS</sequence>
<keyword evidence="2" id="KW-1133">Transmembrane helix</keyword>
<keyword evidence="4" id="KW-1185">Reference proteome</keyword>
<evidence type="ECO:0000256" key="1">
    <source>
        <dbReference type="SAM" id="MobiDB-lite"/>
    </source>
</evidence>
<evidence type="ECO:0000313" key="4">
    <source>
        <dbReference type="Proteomes" id="UP000681340"/>
    </source>
</evidence>
<comment type="caution">
    <text evidence="3">The sequence shown here is derived from an EMBL/GenBank/DDBJ whole genome shotgun (WGS) entry which is preliminary data.</text>
</comment>
<gene>
    <name evidence="3" type="ORF">Aau02nite_66660</name>
</gene>
<feature type="compositionally biased region" description="Polar residues" evidence="1">
    <location>
        <begin position="116"/>
        <end position="125"/>
    </location>
</feature>
<keyword evidence="2" id="KW-0472">Membrane</keyword>
<feature type="region of interest" description="Disordered" evidence="1">
    <location>
        <begin position="100"/>
        <end position="125"/>
    </location>
</feature>
<name>A0A919SPL6_9ACTN</name>
<evidence type="ECO:0000313" key="3">
    <source>
        <dbReference type="EMBL" id="GIM75584.1"/>
    </source>
</evidence>